<comment type="caution">
    <text evidence="2">The sequence shown here is derived from an EMBL/GenBank/DDBJ whole genome shotgun (WGS) entry which is preliminary data.</text>
</comment>
<proteinExistence type="predicted"/>
<accession>A0A9P7B2E6</accession>
<name>A0A9P7B2E6_RHOMI</name>
<feature type="compositionally biased region" description="Basic and acidic residues" evidence="1">
    <location>
        <begin position="104"/>
        <end position="123"/>
    </location>
</feature>
<dbReference type="Proteomes" id="UP000777482">
    <property type="component" value="Unassembled WGS sequence"/>
</dbReference>
<protein>
    <submittedName>
        <fullName evidence="2">Uncharacterized protein</fullName>
    </submittedName>
</protein>
<sequence>MTRWIVFEGAPTVQEALNSLETPSDGKPWGEWRTSTFRLGFLPEEEARAGPTARGAQGGPASAEAEQSRVDPAGEEGDLSSSSDERVDQVAATQSQEGNLADDPDPRDLTDVHRRQDTSHDDVPESPSRSSLGRHVKEEDEDTGFPSGADTERLPPPAQKRRRSSRVLQPDDATARDDQLDPSDPTYSRFSTTYAEDDSYDYTSRSYAMETGAGGSGGGGIGGAPEFPFRKRDLVPLSEMHARSSTGQLVSVLACVWNMNHYDARVGGSSRHEWSLLDSSGQNLPLIIWDGDYGDDAKRVRLGDIVFIGSVSIVPWQEKLQLKYRRKATKINVCWRATLLDPEDRRRYRFHRDWAKEIPEAAAVLQQVDYATTRLT</sequence>
<feature type="region of interest" description="Disordered" evidence="1">
    <location>
        <begin position="18"/>
        <end position="192"/>
    </location>
</feature>
<dbReference type="EMBL" id="PUHQ01000143">
    <property type="protein sequence ID" value="KAG0654641.1"/>
    <property type="molecule type" value="Genomic_DNA"/>
</dbReference>
<gene>
    <name evidence="2" type="ORF">C6P46_001564</name>
</gene>
<dbReference type="OrthoDB" id="10586453at2759"/>
<keyword evidence="3" id="KW-1185">Reference proteome</keyword>
<dbReference type="AlphaFoldDB" id="A0A9P7B2E6"/>
<organism evidence="2 3">
    <name type="scientific">Rhodotorula mucilaginosa</name>
    <name type="common">Yeast</name>
    <name type="synonym">Rhodotorula rubra</name>
    <dbReference type="NCBI Taxonomy" id="5537"/>
    <lineage>
        <taxon>Eukaryota</taxon>
        <taxon>Fungi</taxon>
        <taxon>Dikarya</taxon>
        <taxon>Basidiomycota</taxon>
        <taxon>Pucciniomycotina</taxon>
        <taxon>Microbotryomycetes</taxon>
        <taxon>Sporidiobolales</taxon>
        <taxon>Sporidiobolaceae</taxon>
        <taxon>Rhodotorula</taxon>
    </lineage>
</organism>
<evidence type="ECO:0000313" key="3">
    <source>
        <dbReference type="Proteomes" id="UP000777482"/>
    </source>
</evidence>
<evidence type="ECO:0000313" key="2">
    <source>
        <dbReference type="EMBL" id="KAG0654641.1"/>
    </source>
</evidence>
<reference evidence="2 3" key="1">
    <citation type="submission" date="2020-11" db="EMBL/GenBank/DDBJ databases">
        <title>Kefir isolates.</title>
        <authorList>
            <person name="Marcisauskas S."/>
            <person name="Kim Y."/>
            <person name="Blasche S."/>
        </authorList>
    </citation>
    <scope>NUCLEOTIDE SEQUENCE [LARGE SCALE GENOMIC DNA]</scope>
    <source>
        <strain evidence="2 3">KR</strain>
    </source>
</reference>
<evidence type="ECO:0000256" key="1">
    <source>
        <dbReference type="SAM" id="MobiDB-lite"/>
    </source>
</evidence>